<dbReference type="InterPro" id="IPR044068">
    <property type="entry name" value="CB"/>
</dbReference>
<organism evidence="12 13">
    <name type="scientific">Litorimonas cladophorae</name>
    <dbReference type="NCBI Taxonomy" id="1220491"/>
    <lineage>
        <taxon>Bacteria</taxon>
        <taxon>Pseudomonadati</taxon>
        <taxon>Pseudomonadota</taxon>
        <taxon>Alphaproteobacteria</taxon>
        <taxon>Maricaulales</taxon>
        <taxon>Robiginitomaculaceae</taxon>
    </lineage>
</organism>
<dbReference type="Gene3D" id="1.10.443.10">
    <property type="entry name" value="Intergrase catalytic core"/>
    <property type="match status" value="1"/>
</dbReference>
<keyword evidence="3 9" id="KW-0132">Cell division</keyword>
<evidence type="ECO:0000259" key="10">
    <source>
        <dbReference type="PROSITE" id="PS51898"/>
    </source>
</evidence>
<reference evidence="12 13" key="1">
    <citation type="journal article" date="2014" name="Int. J. Syst. Evol. Microbiol.">
        <title>Complete genome sequence of Corynebacterium casei LMG S-19264T (=DSM 44701T), isolated from a smear-ripened cheese.</title>
        <authorList>
            <consortium name="US DOE Joint Genome Institute (JGI-PGF)"/>
            <person name="Walter F."/>
            <person name="Albersmeier A."/>
            <person name="Kalinowski J."/>
            <person name="Ruckert C."/>
        </authorList>
    </citation>
    <scope>NUCLEOTIDE SEQUENCE [LARGE SCALE GENOMIC DNA]</scope>
    <source>
        <strain evidence="12 13">KCTC 23968</strain>
    </source>
</reference>
<keyword evidence="7 9" id="KW-0233">DNA recombination</keyword>
<gene>
    <name evidence="9 12" type="primary">xerC</name>
    <name evidence="12" type="ORF">GCM10011309_17110</name>
</gene>
<feature type="active site" evidence="9">
    <location>
        <position position="255"/>
    </location>
</feature>
<evidence type="ECO:0000313" key="13">
    <source>
        <dbReference type="Proteomes" id="UP000600865"/>
    </source>
</evidence>
<dbReference type="PROSITE" id="PS51900">
    <property type="entry name" value="CB"/>
    <property type="match status" value="1"/>
</dbReference>
<dbReference type="PANTHER" id="PTHR30349:SF90">
    <property type="entry name" value="TYROSINE RECOMBINASE XERD"/>
    <property type="match status" value="1"/>
</dbReference>
<dbReference type="InterPro" id="IPR002104">
    <property type="entry name" value="Integrase_catalytic"/>
</dbReference>
<feature type="domain" description="Core-binding (CB)" evidence="11">
    <location>
        <begin position="1"/>
        <end position="86"/>
    </location>
</feature>
<dbReference type="GO" id="GO:0003677">
    <property type="term" value="F:DNA binding"/>
    <property type="evidence" value="ECO:0007669"/>
    <property type="project" value="UniProtKB-UniRule"/>
</dbReference>
<dbReference type="Proteomes" id="UP000600865">
    <property type="component" value="Unassembled WGS sequence"/>
</dbReference>
<dbReference type="GO" id="GO:0051301">
    <property type="term" value="P:cell division"/>
    <property type="evidence" value="ECO:0007669"/>
    <property type="project" value="UniProtKB-KW"/>
</dbReference>
<keyword evidence="6 9" id="KW-0238">DNA-binding</keyword>
<evidence type="ECO:0000256" key="3">
    <source>
        <dbReference type="ARBA" id="ARBA00022618"/>
    </source>
</evidence>
<dbReference type="InterPro" id="IPR013762">
    <property type="entry name" value="Integrase-like_cat_sf"/>
</dbReference>
<evidence type="ECO:0000256" key="1">
    <source>
        <dbReference type="ARBA" id="ARBA00004496"/>
    </source>
</evidence>
<feature type="active site" description="O-(3'-phospho-DNA)-tyrosine intermediate" evidence="9">
    <location>
        <position position="290"/>
    </location>
</feature>
<dbReference type="PROSITE" id="PS51898">
    <property type="entry name" value="TYR_RECOMBINASE"/>
    <property type="match status" value="1"/>
</dbReference>
<evidence type="ECO:0000259" key="11">
    <source>
        <dbReference type="PROSITE" id="PS51900"/>
    </source>
</evidence>
<evidence type="ECO:0000256" key="4">
    <source>
        <dbReference type="ARBA" id="ARBA00022829"/>
    </source>
</evidence>
<dbReference type="InterPro" id="IPR023009">
    <property type="entry name" value="Tyrosine_recombinase_XerC/XerD"/>
</dbReference>
<dbReference type="Gene3D" id="1.10.150.130">
    <property type="match status" value="1"/>
</dbReference>
<dbReference type="GO" id="GO:0006313">
    <property type="term" value="P:DNA transposition"/>
    <property type="evidence" value="ECO:0007669"/>
    <property type="project" value="UniProtKB-UniRule"/>
</dbReference>
<dbReference type="NCBIfam" id="NF001399">
    <property type="entry name" value="PRK00283.1"/>
    <property type="match status" value="1"/>
</dbReference>
<evidence type="ECO:0000256" key="9">
    <source>
        <dbReference type="HAMAP-Rule" id="MF_01808"/>
    </source>
</evidence>
<dbReference type="Pfam" id="PF00589">
    <property type="entry name" value="Phage_integrase"/>
    <property type="match status" value="1"/>
</dbReference>
<dbReference type="GO" id="GO:0007059">
    <property type="term" value="P:chromosome segregation"/>
    <property type="evidence" value="ECO:0007669"/>
    <property type="project" value="UniProtKB-UniRule"/>
</dbReference>
<name>A0A918NHP8_9PROT</name>
<feature type="active site" evidence="9">
    <location>
        <position position="177"/>
    </location>
</feature>
<sequence>MKTARHIDAFLEMMAAERGASANTLAAYGRDLEGWENSLTASGKTILTCGTGALEAILARWAKEGLAPSTAARKLSSLKQFCLFLQMDNLREDNPAHTLRGPKQGRGLPKTLSHDDIDALFSAVERDTSVKGIRLRTQLEILYAGGLRVTELVSLRQGAASRVIHADASPHLIIRGKGDRERLVPLTGAAVRAIADWLPVRDETLPKGDTARARAEGFLFPSSGKLGHMTRERFAQLLKSLARQASLDPSRLSPHTLRHAFATHLLERGADLRAVQTLLGHADIATTQIYTHVLDAQMQQLVEDHHPLSALKK</sequence>
<comment type="caution">
    <text evidence="12">The sequence shown here is derived from an EMBL/GenBank/DDBJ whole genome shotgun (WGS) entry which is preliminary data.</text>
</comment>
<comment type="similarity">
    <text evidence="9">Belongs to the 'phage' integrase family. XerC subfamily.</text>
</comment>
<feature type="active site" evidence="9">
    <location>
        <position position="148"/>
    </location>
</feature>
<dbReference type="GO" id="GO:0009037">
    <property type="term" value="F:tyrosine-based site-specific recombinase activity"/>
    <property type="evidence" value="ECO:0007669"/>
    <property type="project" value="UniProtKB-UniRule"/>
</dbReference>
<evidence type="ECO:0000256" key="8">
    <source>
        <dbReference type="ARBA" id="ARBA00023306"/>
    </source>
</evidence>
<accession>A0A918NHP8</accession>
<keyword evidence="4 9" id="KW-0159">Chromosome partition</keyword>
<comment type="subcellular location">
    <subcellularLocation>
        <location evidence="1 9">Cytoplasm</location>
    </subcellularLocation>
</comment>
<comment type="function">
    <text evidence="9">Site-specific tyrosine recombinase, which acts by catalyzing the cutting and rejoining of the recombining DNA molecules. The XerC-XerD complex is essential to convert dimers of the bacterial chromosome into monomers to permit their segregation at cell division. It also contributes to the segregational stability of plasmids.</text>
</comment>
<dbReference type="InterPro" id="IPR011010">
    <property type="entry name" value="DNA_brk_join_enz"/>
</dbReference>
<evidence type="ECO:0000256" key="7">
    <source>
        <dbReference type="ARBA" id="ARBA00023172"/>
    </source>
</evidence>
<feature type="active site" evidence="9">
    <location>
        <position position="258"/>
    </location>
</feature>
<proteinExistence type="inferred from homology"/>
<dbReference type="HAMAP" id="MF_01808">
    <property type="entry name" value="Recomb_XerC_XerD"/>
    <property type="match status" value="1"/>
</dbReference>
<feature type="active site" evidence="9">
    <location>
        <position position="281"/>
    </location>
</feature>
<keyword evidence="13" id="KW-1185">Reference proteome</keyword>
<keyword evidence="2 9" id="KW-0963">Cytoplasm</keyword>
<keyword evidence="5 9" id="KW-0229">DNA integration</keyword>
<feature type="domain" description="Tyr recombinase" evidence="10">
    <location>
        <begin position="107"/>
        <end position="304"/>
    </location>
</feature>
<evidence type="ECO:0000256" key="6">
    <source>
        <dbReference type="ARBA" id="ARBA00023125"/>
    </source>
</evidence>
<protein>
    <recommendedName>
        <fullName evidence="9">Tyrosine recombinase XerC</fullName>
    </recommendedName>
</protein>
<dbReference type="InterPro" id="IPR010998">
    <property type="entry name" value="Integrase_recombinase_N"/>
</dbReference>
<dbReference type="RefSeq" id="WP_189584370.1">
    <property type="nucleotide sequence ID" value="NZ_BMYV01000002.1"/>
</dbReference>
<dbReference type="InterPro" id="IPR004107">
    <property type="entry name" value="Integrase_SAM-like_N"/>
</dbReference>
<dbReference type="SUPFAM" id="SSF56349">
    <property type="entry name" value="DNA breaking-rejoining enzymes"/>
    <property type="match status" value="1"/>
</dbReference>
<dbReference type="EMBL" id="BMYV01000002">
    <property type="protein sequence ID" value="GGX67978.1"/>
    <property type="molecule type" value="Genomic_DNA"/>
</dbReference>
<evidence type="ECO:0000256" key="5">
    <source>
        <dbReference type="ARBA" id="ARBA00022908"/>
    </source>
</evidence>
<evidence type="ECO:0000313" key="12">
    <source>
        <dbReference type="EMBL" id="GGX67978.1"/>
    </source>
</evidence>
<comment type="subunit">
    <text evidence="9">Forms a cyclic heterotetrameric complex composed of two molecules of XerC and two molecules of XerD.</text>
</comment>
<dbReference type="InterPro" id="IPR050090">
    <property type="entry name" value="Tyrosine_recombinase_XerCD"/>
</dbReference>
<dbReference type="AlphaFoldDB" id="A0A918NHP8"/>
<dbReference type="GO" id="GO:0005737">
    <property type="term" value="C:cytoplasm"/>
    <property type="evidence" value="ECO:0007669"/>
    <property type="project" value="UniProtKB-SubCell"/>
</dbReference>
<keyword evidence="8 9" id="KW-0131">Cell cycle</keyword>
<dbReference type="PANTHER" id="PTHR30349">
    <property type="entry name" value="PHAGE INTEGRASE-RELATED"/>
    <property type="match status" value="1"/>
</dbReference>
<evidence type="ECO:0000256" key="2">
    <source>
        <dbReference type="ARBA" id="ARBA00022490"/>
    </source>
</evidence>
<dbReference type="Pfam" id="PF02899">
    <property type="entry name" value="Phage_int_SAM_1"/>
    <property type="match status" value="1"/>
</dbReference>